<evidence type="ECO:0008006" key="4">
    <source>
        <dbReference type="Google" id="ProtNLM"/>
    </source>
</evidence>
<dbReference type="GeneID" id="24097441"/>
<dbReference type="OrthoDB" id="440424at2759"/>
<feature type="signal peptide" evidence="1">
    <location>
        <begin position="1"/>
        <end position="27"/>
    </location>
</feature>
<evidence type="ECO:0000313" key="3">
    <source>
        <dbReference type="Proteomes" id="UP000006352"/>
    </source>
</evidence>
<dbReference type="EMBL" id="HE797085">
    <property type="protein sequence ID" value="CCM02530.1"/>
    <property type="molecule type" value="Genomic_DNA"/>
</dbReference>
<accession>J4GPK1</accession>
<sequence>MRVTTAATSWLTLGFVTLVAIPTQVVALPSLDLTTATTYISQLRLFAQDSLTSVYTNYEDDATTLPADLLERIINFGGQAQRYAERLIESTITENAAPVASQVRRVRNVLHDAISAAHALELDLRDTATGLLASSNSHSPVSDEAVVDKVHTEGLQDLKNGLERELMKLFDELKAEFPPPDHAPSHEERAGNITAVLKRAEDVIVRFSVARGVDEAHLRAHLDGLLPHVAVILVTTGDLAEQHPILLETLIISSTLLIVPESWFLRPVLGLFGFGPAGPVKGSAAAWAQRRFYGAVVTKGSWFAHLQRAGMKFISGPAKKTIFGAIGAGLGLSAGILRSVLCRTPLPTPRTISHESAANVVDIALCTPDLLLVGETDAGTFQDLMDNPEQERTNQFSKLEAELPLHDHALSHEERADKISGASGRCLHAHLDELLRSI</sequence>
<name>J4GPK1_9APHY</name>
<dbReference type="InterPro" id="IPR038213">
    <property type="entry name" value="IFI6/IFI27-like_sf"/>
</dbReference>
<evidence type="ECO:0000256" key="1">
    <source>
        <dbReference type="SAM" id="SignalP"/>
    </source>
</evidence>
<keyword evidence="1" id="KW-0732">Signal</keyword>
<dbReference type="RefSeq" id="XP_012181813.1">
    <property type="nucleotide sequence ID" value="XM_012326423.1"/>
</dbReference>
<dbReference type="HOGENOM" id="CLU_625605_0_0_1"/>
<organism evidence="2 3">
    <name type="scientific">Fibroporia radiculosa</name>
    <dbReference type="NCBI Taxonomy" id="599839"/>
    <lineage>
        <taxon>Eukaryota</taxon>
        <taxon>Fungi</taxon>
        <taxon>Dikarya</taxon>
        <taxon>Basidiomycota</taxon>
        <taxon>Agaricomycotina</taxon>
        <taxon>Agaricomycetes</taxon>
        <taxon>Polyporales</taxon>
        <taxon>Fibroporiaceae</taxon>
        <taxon>Fibroporia</taxon>
    </lineage>
</organism>
<gene>
    <name evidence="2" type="ORF">FIBRA_04632</name>
</gene>
<protein>
    <recommendedName>
        <fullName evidence="4">Fungal N-terminal domain-containing protein</fullName>
    </recommendedName>
</protein>
<dbReference type="InParanoid" id="J4GPK1"/>
<proteinExistence type="predicted"/>
<feature type="chain" id="PRO_5003779010" description="Fungal N-terminal domain-containing protein" evidence="1">
    <location>
        <begin position="28"/>
        <end position="438"/>
    </location>
</feature>
<dbReference type="Gene3D" id="6.10.110.10">
    <property type="match status" value="1"/>
</dbReference>
<evidence type="ECO:0000313" key="2">
    <source>
        <dbReference type="EMBL" id="CCM02530.1"/>
    </source>
</evidence>
<dbReference type="AlphaFoldDB" id="J4GPK1"/>
<dbReference type="Proteomes" id="UP000006352">
    <property type="component" value="Unassembled WGS sequence"/>
</dbReference>
<reference evidence="2 3" key="1">
    <citation type="journal article" date="2012" name="Appl. Environ. Microbiol.">
        <title>Short-read sequencing for genomic analysis of the brown rot fungus Fibroporia radiculosa.</title>
        <authorList>
            <person name="Tang J.D."/>
            <person name="Perkins A.D."/>
            <person name="Sonstegard T.S."/>
            <person name="Schroeder S.G."/>
            <person name="Burgess S.C."/>
            <person name="Diehl S.V."/>
        </authorList>
    </citation>
    <scope>NUCLEOTIDE SEQUENCE [LARGE SCALE GENOMIC DNA]</scope>
    <source>
        <strain evidence="2 3">TFFH 294</strain>
    </source>
</reference>
<keyword evidence="3" id="KW-1185">Reference proteome</keyword>